<dbReference type="InterPro" id="IPR052046">
    <property type="entry name" value="GH57_Enzymes"/>
</dbReference>
<evidence type="ECO:0000256" key="2">
    <source>
        <dbReference type="ARBA" id="ARBA00023277"/>
    </source>
</evidence>
<feature type="domain" description="Glycoside hydrolase family 57 N-terminal" evidence="3">
    <location>
        <begin position="7"/>
        <end position="289"/>
    </location>
</feature>
<dbReference type="Pfam" id="PF03065">
    <property type="entry name" value="Glyco_hydro_57"/>
    <property type="match status" value="1"/>
</dbReference>
<dbReference type="Proteomes" id="UP001060771">
    <property type="component" value="Chromosome"/>
</dbReference>
<dbReference type="SUPFAM" id="SSF88713">
    <property type="entry name" value="Glycoside hydrolase/deacetylase"/>
    <property type="match status" value="1"/>
</dbReference>
<sequence length="412" mass="47433">MVRRLVLFLEMHQPRRLRNAVLDKLCGLRGSEVDESVISSTIFNDEVNREVLNRVSEKSYIPTLELMRQLGNEGFRAAISMSGSLIEQLMMWKPDVIELLRGLVKSGIVELIAEPYHHSLASFISGDLFIDELRQHVEVNKSLFGKVPITFENTEFLYRNDWGELMEKAGASVVLTEGVDWVLGWRSPTYVYGAPNSRVRLLLRHYRLSDDIGFRFSNRSWDQWPLTADKYMAWIRATPGDFVLIGLDFETFGEHHWRESGIFNFLEWLPKEARRSDVSFIHPSTLVNEDPVDYIDIPSIISWADVEKDDSAWQGNELQRIALNHVASLRELMSAYGLEKIWRHLLTSDHYYYMSMKHGPSGEVHSYFNPYDSALTAFKTIEDVAIGLPCALANMTISRGGMYKNRSSIMRK</sequence>
<dbReference type="PANTHER" id="PTHR36306:SF1">
    <property type="entry name" value="ALPHA-AMYLASE-RELATED"/>
    <property type="match status" value="1"/>
</dbReference>
<dbReference type="Proteomes" id="UP000657075">
    <property type="component" value="Unassembled WGS sequence"/>
</dbReference>
<organism evidence="5 6">
    <name type="scientific">Vulcanisaeta souniana JCM 11219</name>
    <dbReference type="NCBI Taxonomy" id="1293586"/>
    <lineage>
        <taxon>Archaea</taxon>
        <taxon>Thermoproteota</taxon>
        <taxon>Thermoprotei</taxon>
        <taxon>Thermoproteales</taxon>
        <taxon>Thermoproteaceae</taxon>
        <taxon>Vulcanisaeta</taxon>
    </lineage>
</organism>
<dbReference type="EMBL" id="AP026830">
    <property type="protein sequence ID" value="BDR93570.1"/>
    <property type="molecule type" value="Genomic_DNA"/>
</dbReference>
<reference evidence="5" key="1">
    <citation type="journal article" date="2014" name="Int. J. Syst. Evol. Microbiol.">
        <title>Complete genome sequence of Corynebacterium casei LMG S-19264T (=DSM 44701T), isolated from a smear-ripened cheese.</title>
        <authorList>
            <consortium name="US DOE Joint Genome Institute (JGI-PGF)"/>
            <person name="Walter F."/>
            <person name="Albersmeier A."/>
            <person name="Kalinowski J."/>
            <person name="Ruckert C."/>
        </authorList>
    </citation>
    <scope>NUCLEOTIDE SEQUENCE</scope>
    <source>
        <strain evidence="5">JCM 11219</strain>
    </source>
</reference>
<dbReference type="GO" id="GO:0005975">
    <property type="term" value="P:carbohydrate metabolic process"/>
    <property type="evidence" value="ECO:0007669"/>
    <property type="project" value="InterPro"/>
</dbReference>
<name>A0A830EI97_9CREN</name>
<dbReference type="EMBL" id="BMNM01000006">
    <property type="protein sequence ID" value="GGI79167.1"/>
    <property type="molecule type" value="Genomic_DNA"/>
</dbReference>
<dbReference type="GeneID" id="76208203"/>
<comment type="similarity">
    <text evidence="1">Belongs to the glycosyl hydrolase 57 family.</text>
</comment>
<dbReference type="InterPro" id="IPR011330">
    <property type="entry name" value="Glyco_hydro/deAcase_b/a-brl"/>
</dbReference>
<protein>
    <submittedName>
        <fullName evidence="5">Alpha-amylase</fullName>
    </submittedName>
</protein>
<evidence type="ECO:0000313" key="4">
    <source>
        <dbReference type="EMBL" id="BDR93570.1"/>
    </source>
</evidence>
<gene>
    <name evidence="5" type="ORF">GCM10007112_15190</name>
    <name evidence="4" type="ORF">Vsou_26630</name>
</gene>
<evidence type="ECO:0000256" key="1">
    <source>
        <dbReference type="ARBA" id="ARBA00006821"/>
    </source>
</evidence>
<evidence type="ECO:0000313" key="5">
    <source>
        <dbReference type="EMBL" id="GGI79167.1"/>
    </source>
</evidence>
<evidence type="ECO:0000313" key="6">
    <source>
        <dbReference type="Proteomes" id="UP000657075"/>
    </source>
</evidence>
<dbReference type="AlphaFoldDB" id="A0A830EI97"/>
<keyword evidence="7" id="KW-1185">Reference proteome</keyword>
<evidence type="ECO:0000259" key="3">
    <source>
        <dbReference type="Pfam" id="PF03065"/>
    </source>
</evidence>
<evidence type="ECO:0000313" key="7">
    <source>
        <dbReference type="Proteomes" id="UP001060771"/>
    </source>
</evidence>
<dbReference type="CDD" id="cd10795">
    <property type="entry name" value="GH57N_MJA1_like"/>
    <property type="match status" value="1"/>
</dbReference>
<dbReference type="GO" id="GO:0003824">
    <property type="term" value="F:catalytic activity"/>
    <property type="evidence" value="ECO:0007669"/>
    <property type="project" value="InterPro"/>
</dbReference>
<accession>A0A830EI97</accession>
<dbReference type="PANTHER" id="PTHR36306">
    <property type="entry name" value="ALPHA-AMYLASE-RELATED-RELATED"/>
    <property type="match status" value="1"/>
</dbReference>
<dbReference type="Gene3D" id="3.20.110.20">
    <property type="match status" value="1"/>
</dbReference>
<dbReference type="InterPro" id="IPR004300">
    <property type="entry name" value="Glyco_hydro_57_N"/>
</dbReference>
<dbReference type="RefSeq" id="WP_188603403.1">
    <property type="nucleotide sequence ID" value="NZ_AP026830.1"/>
</dbReference>
<keyword evidence="2" id="KW-0119">Carbohydrate metabolism</keyword>
<proteinExistence type="inferred from homology"/>
<reference evidence="7" key="3">
    <citation type="submission" date="2022-09" db="EMBL/GenBank/DDBJ databases">
        <title>Complete genome sequence of Vulcanisaeta souniana.</title>
        <authorList>
            <person name="Kato S."/>
            <person name="Itoh T."/>
            <person name="Ohkuma M."/>
        </authorList>
    </citation>
    <scope>NUCLEOTIDE SEQUENCE [LARGE SCALE GENOMIC DNA]</scope>
    <source>
        <strain evidence="7">JCM 11219</strain>
    </source>
</reference>
<reference evidence="4" key="4">
    <citation type="journal article" date="2023" name="Microbiol. Resour. Announc.">
        <title>Complete Genome Sequence of Vulcanisaeta souniana Strain IC-059, a Hyperthermophilic Archaeon Isolated from Hot Spring Water in Japan.</title>
        <authorList>
            <person name="Kato S."/>
            <person name="Itoh T."/>
            <person name="Wu L."/>
            <person name="Ma J."/>
            <person name="Ohkuma M."/>
        </authorList>
    </citation>
    <scope>NUCLEOTIDE SEQUENCE</scope>
    <source>
        <strain evidence="4">JCM 11219</strain>
    </source>
</reference>
<reference evidence="5" key="2">
    <citation type="submission" date="2020-09" db="EMBL/GenBank/DDBJ databases">
        <authorList>
            <person name="Sun Q."/>
            <person name="Ohkuma M."/>
        </authorList>
    </citation>
    <scope>NUCLEOTIDE SEQUENCE</scope>
    <source>
        <strain evidence="5">JCM 11219</strain>
    </source>
</reference>
<dbReference type="OrthoDB" id="64936at2157"/>